<reference evidence="7 8" key="1">
    <citation type="submission" date="2017-08" db="EMBL/GenBank/DDBJ databases">
        <title>Infants hospitalized years apart are colonized by the same room-sourced microbial strains.</title>
        <authorList>
            <person name="Brooks B."/>
            <person name="Olm M.R."/>
            <person name="Firek B.A."/>
            <person name="Baker R."/>
            <person name="Thomas B.C."/>
            <person name="Morowitz M.J."/>
            <person name="Banfield J.F."/>
        </authorList>
    </citation>
    <scope>NUCLEOTIDE SEQUENCE [LARGE SCALE GENOMIC DNA]</scope>
    <source>
        <strain evidence="7">S2_018_000_R2_101</strain>
    </source>
</reference>
<feature type="transmembrane region" description="Helical" evidence="6">
    <location>
        <begin position="14"/>
        <end position="38"/>
    </location>
</feature>
<evidence type="ECO:0000256" key="3">
    <source>
        <dbReference type="ARBA" id="ARBA00022692"/>
    </source>
</evidence>
<protein>
    <submittedName>
        <fullName evidence="7">Tryptophan-rich sensory protein</fullName>
    </submittedName>
</protein>
<comment type="caution">
    <text evidence="7">The sequence shown here is derived from an EMBL/GenBank/DDBJ whole genome shotgun (WGS) entry which is preliminary data.</text>
</comment>
<evidence type="ECO:0000256" key="1">
    <source>
        <dbReference type="ARBA" id="ARBA00004141"/>
    </source>
</evidence>
<keyword evidence="5 6" id="KW-0472">Membrane</keyword>
<dbReference type="PIRSF" id="PIRSF005859">
    <property type="entry name" value="PBR"/>
    <property type="match status" value="1"/>
</dbReference>
<dbReference type="PANTHER" id="PTHR10057">
    <property type="entry name" value="PERIPHERAL-TYPE BENZODIAZEPINE RECEPTOR"/>
    <property type="match status" value="1"/>
</dbReference>
<dbReference type="PANTHER" id="PTHR10057:SF0">
    <property type="entry name" value="TRANSLOCATOR PROTEIN"/>
    <property type="match status" value="1"/>
</dbReference>
<evidence type="ECO:0000256" key="5">
    <source>
        <dbReference type="ARBA" id="ARBA00023136"/>
    </source>
</evidence>
<organism evidence="7 8">
    <name type="scientific">Sphingomonas sanxanigenens</name>
    <dbReference type="NCBI Taxonomy" id="397260"/>
    <lineage>
        <taxon>Bacteria</taxon>
        <taxon>Pseudomonadati</taxon>
        <taxon>Pseudomonadota</taxon>
        <taxon>Alphaproteobacteria</taxon>
        <taxon>Sphingomonadales</taxon>
        <taxon>Sphingomonadaceae</taxon>
        <taxon>Sphingomonas</taxon>
    </lineage>
</organism>
<keyword evidence="4 6" id="KW-1133">Transmembrane helix</keyword>
<sequence length="184" mass="20052">MGEIASRSQLRMSYLRWALVCVPAIILLGFISSSLSGTGADSIWFQRLAKPAFMPPNWLFPVAWTILYALMGFALAMVFNARRAKGKGAAIGLFILQLALNLFWSPLFFGAHQIHQAFFLILAILAFAALTAFAFARIRALAGWLLLPYLLWLGFASALNYSVDQLNPGAESLAVPASATNIGL</sequence>
<proteinExistence type="inferred from homology"/>
<dbReference type="EMBL" id="QFNN01000025">
    <property type="protein sequence ID" value="PZO90583.1"/>
    <property type="molecule type" value="Genomic_DNA"/>
</dbReference>
<evidence type="ECO:0000256" key="2">
    <source>
        <dbReference type="ARBA" id="ARBA00007524"/>
    </source>
</evidence>
<dbReference type="Pfam" id="PF03073">
    <property type="entry name" value="TspO_MBR"/>
    <property type="match status" value="1"/>
</dbReference>
<evidence type="ECO:0000313" key="8">
    <source>
        <dbReference type="Proteomes" id="UP000249066"/>
    </source>
</evidence>
<dbReference type="AlphaFoldDB" id="A0A2W5A8C7"/>
<feature type="transmembrane region" description="Helical" evidence="6">
    <location>
        <begin position="58"/>
        <end position="79"/>
    </location>
</feature>
<feature type="transmembrane region" description="Helical" evidence="6">
    <location>
        <begin position="91"/>
        <end position="111"/>
    </location>
</feature>
<dbReference type="Gene3D" id="1.20.1260.100">
    <property type="entry name" value="TspO/MBR protein"/>
    <property type="match status" value="1"/>
</dbReference>
<keyword evidence="3 6" id="KW-0812">Transmembrane</keyword>
<dbReference type="FunFam" id="1.20.1260.100:FF:000001">
    <property type="entry name" value="translocator protein 2"/>
    <property type="match status" value="1"/>
</dbReference>
<comment type="subcellular location">
    <subcellularLocation>
        <location evidence="1">Membrane</location>
        <topology evidence="1">Multi-pass membrane protein</topology>
    </subcellularLocation>
</comment>
<comment type="similarity">
    <text evidence="2">Belongs to the TspO/BZRP family.</text>
</comment>
<dbReference type="InterPro" id="IPR038330">
    <property type="entry name" value="TspO/MBR-related_sf"/>
</dbReference>
<dbReference type="GO" id="GO:0033013">
    <property type="term" value="P:tetrapyrrole metabolic process"/>
    <property type="evidence" value="ECO:0007669"/>
    <property type="project" value="UniProtKB-ARBA"/>
</dbReference>
<evidence type="ECO:0000256" key="4">
    <source>
        <dbReference type="ARBA" id="ARBA00022989"/>
    </source>
</evidence>
<evidence type="ECO:0000256" key="6">
    <source>
        <dbReference type="SAM" id="Phobius"/>
    </source>
</evidence>
<dbReference type="Proteomes" id="UP000249066">
    <property type="component" value="Unassembled WGS sequence"/>
</dbReference>
<dbReference type="GO" id="GO:0016020">
    <property type="term" value="C:membrane"/>
    <property type="evidence" value="ECO:0007669"/>
    <property type="project" value="UniProtKB-SubCell"/>
</dbReference>
<dbReference type="InterPro" id="IPR004307">
    <property type="entry name" value="TspO_MBR"/>
</dbReference>
<gene>
    <name evidence="7" type="ORF">DI623_06320</name>
</gene>
<evidence type="ECO:0000313" key="7">
    <source>
        <dbReference type="EMBL" id="PZO90583.1"/>
    </source>
</evidence>
<dbReference type="CDD" id="cd15904">
    <property type="entry name" value="TSPO_MBR"/>
    <property type="match status" value="1"/>
</dbReference>
<feature type="transmembrane region" description="Helical" evidence="6">
    <location>
        <begin position="117"/>
        <end position="136"/>
    </location>
</feature>
<feature type="transmembrane region" description="Helical" evidence="6">
    <location>
        <begin position="143"/>
        <end position="163"/>
    </location>
</feature>
<name>A0A2W5A8C7_9SPHN</name>
<accession>A0A2W5A8C7</accession>